<evidence type="ECO:0008006" key="3">
    <source>
        <dbReference type="Google" id="ProtNLM"/>
    </source>
</evidence>
<accession>A0A7J6J1T1</accession>
<keyword evidence="2" id="KW-1185">Reference proteome</keyword>
<dbReference type="AlphaFoldDB" id="A0A7J6J1T1"/>
<organism evidence="1 2">
    <name type="scientific">Colletotrichum fructicola (strain Nara gc5)</name>
    <name type="common">Anthracnose fungus</name>
    <name type="synonym">Colletotrichum gloeosporioides (strain Nara gc5)</name>
    <dbReference type="NCBI Taxonomy" id="1213859"/>
    <lineage>
        <taxon>Eukaryota</taxon>
        <taxon>Fungi</taxon>
        <taxon>Dikarya</taxon>
        <taxon>Ascomycota</taxon>
        <taxon>Pezizomycotina</taxon>
        <taxon>Sordariomycetes</taxon>
        <taxon>Hypocreomycetidae</taxon>
        <taxon>Glomerellales</taxon>
        <taxon>Glomerellaceae</taxon>
        <taxon>Colletotrichum</taxon>
        <taxon>Colletotrichum gloeosporioides species complex</taxon>
    </lineage>
</organism>
<proteinExistence type="predicted"/>
<reference evidence="1 2" key="1">
    <citation type="submission" date="2012-08" db="EMBL/GenBank/DDBJ databases">
        <authorList>
            <person name="Gan P.H.P."/>
            <person name="Ikeda K."/>
            <person name="Irieda H."/>
            <person name="Narusaka M."/>
            <person name="O'Connell R.J."/>
            <person name="Narusaka Y."/>
            <person name="Takano Y."/>
            <person name="Kubo Y."/>
            <person name="Shirasu K."/>
        </authorList>
    </citation>
    <scope>NUCLEOTIDE SEQUENCE [LARGE SCALE GENOMIC DNA]</scope>
    <source>
        <strain evidence="1 2">Nara gc5</strain>
    </source>
</reference>
<dbReference type="RefSeq" id="XP_066008604.1">
    <property type="nucleotide sequence ID" value="XM_066152021.1"/>
</dbReference>
<reference evidence="1 2" key="2">
    <citation type="submission" date="2020-04" db="EMBL/GenBank/DDBJ databases">
        <title>Genome sequencing and assembly of multiple isolates from the Colletotrichum gloeosporioides species complex.</title>
        <authorList>
            <person name="Gan P."/>
            <person name="Shirasu K."/>
        </authorList>
    </citation>
    <scope>NUCLEOTIDE SEQUENCE [LARGE SCALE GENOMIC DNA]</scope>
    <source>
        <strain evidence="1 2">Nara gc5</strain>
    </source>
</reference>
<dbReference type="InterPro" id="IPR015947">
    <property type="entry name" value="PUA-like_sf"/>
</dbReference>
<comment type="caution">
    <text evidence="1">The sequence shown here is derived from an EMBL/GenBank/DDBJ whole genome shotgun (WGS) entry which is preliminary data.</text>
</comment>
<dbReference type="OrthoDB" id="2270193at2759"/>
<dbReference type="Proteomes" id="UP000011096">
    <property type="component" value="Unassembled WGS sequence"/>
</dbReference>
<dbReference type="InParanoid" id="A0A7J6J1T1"/>
<dbReference type="EMBL" id="ANPB02000004">
    <property type="protein sequence ID" value="KAF4483760.1"/>
    <property type="molecule type" value="Genomic_DNA"/>
</dbReference>
<gene>
    <name evidence="1" type="ORF">CGGC5_v008473</name>
</gene>
<dbReference type="Gene3D" id="2.30.280.10">
    <property type="entry name" value="SRA-YDG"/>
    <property type="match status" value="1"/>
</dbReference>
<dbReference type="InterPro" id="IPR036987">
    <property type="entry name" value="SRA-YDG_sf"/>
</dbReference>
<dbReference type="GeneID" id="90980000"/>
<dbReference type="SUPFAM" id="SSF88697">
    <property type="entry name" value="PUA domain-like"/>
    <property type="match status" value="1"/>
</dbReference>
<protein>
    <recommendedName>
        <fullName evidence="3">YDG domain-containing protein</fullName>
    </recommendedName>
</protein>
<evidence type="ECO:0000313" key="2">
    <source>
        <dbReference type="Proteomes" id="UP000011096"/>
    </source>
</evidence>
<evidence type="ECO:0000313" key="1">
    <source>
        <dbReference type="EMBL" id="KAF4483760.1"/>
    </source>
</evidence>
<name>A0A7J6J1T1_COLFN</name>
<sequence>MLGCRQVPETPHGKEHKHANKIVCALSSMESSVGIRYDGLYDVVGRETVPKNEAGTYSRFELHRHDGRGQFMYRNPYHAI</sequence>